<evidence type="ECO:0000313" key="1">
    <source>
        <dbReference type="Proteomes" id="UP000887569"/>
    </source>
</evidence>
<proteinExistence type="predicted"/>
<organism evidence="1 2">
    <name type="scientific">Parascaris univalens</name>
    <name type="common">Nematode worm</name>
    <dbReference type="NCBI Taxonomy" id="6257"/>
    <lineage>
        <taxon>Eukaryota</taxon>
        <taxon>Metazoa</taxon>
        <taxon>Ecdysozoa</taxon>
        <taxon>Nematoda</taxon>
        <taxon>Chromadorea</taxon>
        <taxon>Rhabditida</taxon>
        <taxon>Spirurina</taxon>
        <taxon>Ascaridomorpha</taxon>
        <taxon>Ascaridoidea</taxon>
        <taxon>Ascarididae</taxon>
        <taxon>Parascaris</taxon>
    </lineage>
</organism>
<keyword evidence="1" id="KW-1185">Reference proteome</keyword>
<accession>A0A915BHH8</accession>
<name>A0A915BHH8_PARUN</name>
<sequence>MKGLLTKMSEAEISVQIVLSCKFFCYGLCIN</sequence>
<reference evidence="2" key="1">
    <citation type="submission" date="2022-11" db="UniProtKB">
        <authorList>
            <consortium name="WormBaseParasite"/>
        </authorList>
    </citation>
    <scope>IDENTIFICATION</scope>
</reference>
<evidence type="ECO:0000313" key="2">
    <source>
        <dbReference type="WBParaSite" id="PgR040_g058_t06"/>
    </source>
</evidence>
<protein>
    <submittedName>
        <fullName evidence="2">Phosphodiesterase</fullName>
    </submittedName>
</protein>
<dbReference type="WBParaSite" id="PgR040_g058_t06">
    <property type="protein sequence ID" value="PgR040_g058_t06"/>
    <property type="gene ID" value="PgR040_g058"/>
</dbReference>
<dbReference type="AlphaFoldDB" id="A0A915BHH8"/>
<dbReference type="Proteomes" id="UP000887569">
    <property type="component" value="Unplaced"/>
</dbReference>